<dbReference type="AlphaFoldDB" id="A0A9D2HNX6"/>
<evidence type="ECO:0000259" key="3">
    <source>
        <dbReference type="Pfam" id="PF02481"/>
    </source>
</evidence>
<dbReference type="InterPro" id="IPR003488">
    <property type="entry name" value="DprA"/>
</dbReference>
<feature type="domain" description="DprA winged helix" evidence="4">
    <location>
        <begin position="369"/>
        <end position="427"/>
    </location>
</feature>
<dbReference type="InterPro" id="IPR041614">
    <property type="entry name" value="DprA_WH"/>
</dbReference>
<evidence type="ECO:0000313" key="6">
    <source>
        <dbReference type="Proteomes" id="UP000823821"/>
    </source>
</evidence>
<dbReference type="InterPro" id="IPR057666">
    <property type="entry name" value="DrpA_SLOG"/>
</dbReference>
<dbReference type="NCBIfam" id="TIGR00732">
    <property type="entry name" value="dprA"/>
    <property type="match status" value="1"/>
</dbReference>
<dbReference type="PANTHER" id="PTHR43022">
    <property type="entry name" value="PROTEIN SMF"/>
    <property type="match status" value="1"/>
</dbReference>
<sequence length="434" mass="45520">MDEAGRKEFWASLALRHCRGLGPRTQASLLQRFGNAFAALQQLEHWRSSGMDSPLATNMASGSWRTTARREWDAVRQLSCGILLWSNPLFPACLKSLVDAPALLYCLGDVRLLRAPALAVVGARRASPEGCRVAAHMARCLAACGIVIVSGMAQGVDAHAHSAALGEIGRSIGVLGTGIDRTYPRCNANLFERMRQHGLLLSEFAPGTPPLPEHFPIRNRIISGLSLGILVVEAAARSGSLITARTALEQNREVYAVPGPALDRHCGGAQELIRQGAHPVFSAEDILRDLQDRLRPYGIERTMLDEEAMLAAEEASGPQDQAGRTPVASRTAAAAPPAGGAAAGMSRPAAVTVGAAVEERAAPANAASAPSPAAAHLSGDAAALVGLLQAAPQHVDDLAAGLQLTPAALAPLLLRLELAGQIRRLPGARYEVSA</sequence>
<evidence type="ECO:0000256" key="2">
    <source>
        <dbReference type="SAM" id="MobiDB-lite"/>
    </source>
</evidence>
<evidence type="ECO:0000259" key="4">
    <source>
        <dbReference type="Pfam" id="PF17782"/>
    </source>
</evidence>
<dbReference type="Gene3D" id="1.10.10.10">
    <property type="entry name" value="Winged helix-like DNA-binding domain superfamily/Winged helix DNA-binding domain"/>
    <property type="match status" value="1"/>
</dbReference>
<dbReference type="GO" id="GO:0009294">
    <property type="term" value="P:DNA-mediated transformation"/>
    <property type="evidence" value="ECO:0007669"/>
    <property type="project" value="InterPro"/>
</dbReference>
<reference evidence="5" key="1">
    <citation type="journal article" date="2021" name="PeerJ">
        <title>Extensive microbial diversity within the chicken gut microbiome revealed by metagenomics and culture.</title>
        <authorList>
            <person name="Gilroy R."/>
            <person name="Ravi A."/>
            <person name="Getino M."/>
            <person name="Pursley I."/>
            <person name="Horton D.L."/>
            <person name="Alikhan N.F."/>
            <person name="Baker D."/>
            <person name="Gharbi K."/>
            <person name="Hall N."/>
            <person name="Watson M."/>
            <person name="Adriaenssens E.M."/>
            <person name="Foster-Nyarko E."/>
            <person name="Jarju S."/>
            <person name="Secka A."/>
            <person name="Antonio M."/>
            <person name="Oren A."/>
            <person name="Chaudhuri R.R."/>
            <person name="La Ragione R."/>
            <person name="Hildebrand F."/>
            <person name="Pallen M.J."/>
        </authorList>
    </citation>
    <scope>NUCLEOTIDE SEQUENCE</scope>
    <source>
        <strain evidence="5">5032</strain>
    </source>
</reference>
<accession>A0A9D2HNX6</accession>
<feature type="compositionally biased region" description="Low complexity" evidence="2">
    <location>
        <begin position="324"/>
        <end position="345"/>
    </location>
</feature>
<dbReference type="Pfam" id="PF17782">
    <property type="entry name" value="WHD_DprA"/>
    <property type="match status" value="1"/>
</dbReference>
<dbReference type="Gene3D" id="3.40.50.450">
    <property type="match status" value="1"/>
</dbReference>
<protein>
    <submittedName>
        <fullName evidence="5">DNA-processing protein DprA</fullName>
    </submittedName>
</protein>
<dbReference type="Pfam" id="PF02481">
    <property type="entry name" value="DNA_processg_A"/>
    <property type="match status" value="1"/>
</dbReference>
<evidence type="ECO:0000256" key="1">
    <source>
        <dbReference type="ARBA" id="ARBA00006525"/>
    </source>
</evidence>
<dbReference type="EMBL" id="DWZD01000040">
    <property type="protein sequence ID" value="HJA79254.1"/>
    <property type="molecule type" value="Genomic_DNA"/>
</dbReference>
<dbReference type="SUPFAM" id="SSF102405">
    <property type="entry name" value="MCP/YpsA-like"/>
    <property type="match status" value="1"/>
</dbReference>
<feature type="domain" description="Smf/DprA SLOG" evidence="3">
    <location>
        <begin position="83"/>
        <end position="290"/>
    </location>
</feature>
<dbReference type="InterPro" id="IPR036388">
    <property type="entry name" value="WH-like_DNA-bd_sf"/>
</dbReference>
<name>A0A9D2HNX6_9BACT</name>
<comment type="caution">
    <text evidence="5">The sequence shown here is derived from an EMBL/GenBank/DDBJ whole genome shotgun (WGS) entry which is preliminary data.</text>
</comment>
<gene>
    <name evidence="5" type="primary">dprA</name>
    <name evidence="5" type="ORF">H9784_06785</name>
</gene>
<evidence type="ECO:0000313" key="5">
    <source>
        <dbReference type="EMBL" id="HJA79254.1"/>
    </source>
</evidence>
<comment type="similarity">
    <text evidence="1">Belongs to the DprA/Smf family.</text>
</comment>
<proteinExistence type="inferred from homology"/>
<dbReference type="Proteomes" id="UP000823821">
    <property type="component" value="Unassembled WGS sequence"/>
</dbReference>
<organism evidence="5 6">
    <name type="scientific">Candidatus Desulfovibrio intestinavium</name>
    <dbReference type="NCBI Taxonomy" id="2838534"/>
    <lineage>
        <taxon>Bacteria</taxon>
        <taxon>Pseudomonadati</taxon>
        <taxon>Thermodesulfobacteriota</taxon>
        <taxon>Desulfovibrionia</taxon>
        <taxon>Desulfovibrionales</taxon>
        <taxon>Desulfovibrionaceae</taxon>
        <taxon>Desulfovibrio</taxon>
    </lineage>
</organism>
<feature type="region of interest" description="Disordered" evidence="2">
    <location>
        <begin position="313"/>
        <end position="345"/>
    </location>
</feature>
<dbReference type="PANTHER" id="PTHR43022:SF1">
    <property type="entry name" value="PROTEIN SMF"/>
    <property type="match status" value="1"/>
</dbReference>
<reference evidence="5" key="2">
    <citation type="submission" date="2021-04" db="EMBL/GenBank/DDBJ databases">
        <authorList>
            <person name="Gilroy R."/>
        </authorList>
    </citation>
    <scope>NUCLEOTIDE SEQUENCE</scope>
    <source>
        <strain evidence="5">5032</strain>
    </source>
</reference>